<dbReference type="EMBL" id="LT629690">
    <property type="protein sequence ID" value="SDE75691.1"/>
    <property type="molecule type" value="Genomic_DNA"/>
</dbReference>
<reference evidence="2 3" key="1">
    <citation type="submission" date="2016-10" db="EMBL/GenBank/DDBJ databases">
        <authorList>
            <person name="de Groot N.N."/>
        </authorList>
    </citation>
    <scope>NUCLEOTIDE SEQUENCE [LARGE SCALE GENOMIC DNA]</scope>
    <source>
        <strain evidence="2 3">GAS232</strain>
    </source>
</reference>
<keyword evidence="1" id="KW-0812">Transmembrane</keyword>
<name>A0A1G7FII7_9BACT</name>
<feature type="transmembrane region" description="Helical" evidence="1">
    <location>
        <begin position="37"/>
        <end position="57"/>
    </location>
</feature>
<dbReference type="AlphaFoldDB" id="A0A1G7FII7"/>
<dbReference type="Proteomes" id="UP000182427">
    <property type="component" value="Chromosome I"/>
</dbReference>
<evidence type="ECO:0000313" key="2">
    <source>
        <dbReference type="EMBL" id="SDE75691.1"/>
    </source>
</evidence>
<keyword evidence="3" id="KW-1185">Reference proteome</keyword>
<gene>
    <name evidence="2" type="ORF">SAMN05444167_0349</name>
</gene>
<sequence>MSSQMLRLSLSVAAASALVIPGILVLADYFMSDSPWLIPFAAANLPGLVAAFPFAILGIGGHNAHDPSLVITAFASAVFWAMLFYYLLGKKLGKAS</sequence>
<accession>A0A1G7FII7</accession>
<proteinExistence type="predicted"/>
<keyword evidence="1" id="KW-0472">Membrane</keyword>
<dbReference type="RefSeq" id="WP_083343626.1">
    <property type="nucleotide sequence ID" value="NZ_LT629690.1"/>
</dbReference>
<evidence type="ECO:0000256" key="1">
    <source>
        <dbReference type="SAM" id="Phobius"/>
    </source>
</evidence>
<feature type="transmembrane region" description="Helical" evidence="1">
    <location>
        <begin position="69"/>
        <end position="88"/>
    </location>
</feature>
<protein>
    <submittedName>
        <fullName evidence="2">Uncharacterized protein</fullName>
    </submittedName>
</protein>
<evidence type="ECO:0000313" key="3">
    <source>
        <dbReference type="Proteomes" id="UP000182427"/>
    </source>
</evidence>
<organism evidence="2 3">
    <name type="scientific">Terriglobus roseus</name>
    <dbReference type="NCBI Taxonomy" id="392734"/>
    <lineage>
        <taxon>Bacteria</taxon>
        <taxon>Pseudomonadati</taxon>
        <taxon>Acidobacteriota</taxon>
        <taxon>Terriglobia</taxon>
        <taxon>Terriglobales</taxon>
        <taxon>Acidobacteriaceae</taxon>
        <taxon>Terriglobus</taxon>
    </lineage>
</organism>
<keyword evidence="1" id="KW-1133">Transmembrane helix</keyword>